<reference evidence="2" key="1">
    <citation type="submission" date="2016-09" db="EMBL/GenBank/DDBJ databases">
        <title>Genome Sequence of Bathymodiolus thermophilus sulfur-oxidizing gill endosymbiont.</title>
        <authorList>
            <person name="Ponnudurai R."/>
            <person name="Kleiner M."/>
            <person name="Sayavedra L."/>
            <person name="Thuermer A."/>
            <person name="Felbeck H."/>
            <person name="Schlueter R."/>
            <person name="Schweder T."/>
            <person name="Markert S."/>
        </authorList>
    </citation>
    <scope>NUCLEOTIDE SEQUENCE [LARGE SCALE GENOMIC DNA]</scope>
    <source>
        <strain evidence="2">BAT/CrabSpa'14</strain>
    </source>
</reference>
<dbReference type="EMBL" id="MIQH01000950">
    <property type="protein sequence ID" value="OIR23952.1"/>
    <property type="molecule type" value="Genomic_DNA"/>
</dbReference>
<name>A0A1J5TST0_9GAMM</name>
<dbReference type="Proteomes" id="UP000182798">
    <property type="component" value="Unassembled WGS sequence"/>
</dbReference>
<accession>A0A1J5TST0</accession>
<sequence length="281" mass="30371">MIKISNSSNKVLFGLLLVLAIFLNTSHATSMVNSSAEVDSTPPNQPSVSDLPTITNQDSVVVHLSGEPNTQIWVNQHNSNTLIPTSGSINITLNTSAESTSIDFSISLKDNSGNESEMLVFTILKDIIAPNKPWLTTIPLITKESEVVIEVNGEVDSKVFVNQVNTSVVIPLEGKTDVVLDTSGDNNEKSFAIALKDSANNQSEKLEFVIKIDRIKPNEPILATPNYINTDRFNVNVRGEPGTLVKINGISSAIVIPENGEITIELDINNGNRLAVQQLGL</sequence>
<evidence type="ECO:0000313" key="1">
    <source>
        <dbReference type="EMBL" id="OIR23952.1"/>
    </source>
</evidence>
<protein>
    <submittedName>
        <fullName evidence="1">Uncharacterized protein</fullName>
    </submittedName>
</protein>
<dbReference type="AlphaFoldDB" id="A0A1J5TST0"/>
<gene>
    <name evidence="1" type="ORF">BGC33_14210</name>
</gene>
<comment type="caution">
    <text evidence="1">The sequence shown here is derived from an EMBL/GenBank/DDBJ whole genome shotgun (WGS) entry which is preliminary data.</text>
</comment>
<evidence type="ECO:0000313" key="2">
    <source>
        <dbReference type="Proteomes" id="UP000182798"/>
    </source>
</evidence>
<proteinExistence type="predicted"/>
<organism evidence="1 2">
    <name type="scientific">Bathymodiolus thermophilus thioautotrophic gill symbiont</name>
    <dbReference type="NCBI Taxonomy" id="2360"/>
    <lineage>
        <taxon>Bacteria</taxon>
        <taxon>Pseudomonadati</taxon>
        <taxon>Pseudomonadota</taxon>
        <taxon>Gammaproteobacteria</taxon>
        <taxon>sulfur-oxidizing symbionts</taxon>
    </lineage>
</organism>
<dbReference type="RefSeq" id="WP_071565120.1">
    <property type="nucleotide sequence ID" value="NZ_MIQH01000950.1"/>
</dbReference>